<dbReference type="Gene3D" id="3.30.43.10">
    <property type="entry name" value="Uridine Diphospho-n-acetylenolpyruvylglucosamine Reductase, domain 2"/>
    <property type="match status" value="1"/>
</dbReference>
<dbReference type="InterPro" id="IPR012951">
    <property type="entry name" value="BBE"/>
</dbReference>
<evidence type="ECO:0000259" key="6">
    <source>
        <dbReference type="PROSITE" id="PS51387"/>
    </source>
</evidence>
<sequence>MSPVDRRTVLKAGGALAAVALTSCSEVKPASAGPAGANLTAAGPDWTAFQKSVKGTVYRPGQPGYATVRQLFNPRWDTVAPAAVIRTANATDVRTAIQFARKNKLVSVPKSGGHSYVGASTVNNGLVVDVSAMRSMSYSGNVLTVGAGAKLYDVHAFLDKYGKSLPTGTCPTVGIAGLTLGGGMGVHTRAFGLTCDRIQSMGVITADGVARNVSATVDPDLFWALRGGGGGNLGIVTSFKLITIPAAKLGFFRLTWPESKAAAVIKGWQKFAQVAPITAWGNVHIDAKSNGTLQIHVLGCSTTGNGAAAAAQLESYVGSKATTRTFAVRTHMEAVKYLGGGTTSARQGWLAGSDVLKPMSANTIAALLGAMKTAARAKLPAAAILDPLGGQSAKIPSGGSSWGHRSAVGVVQWYSGLPAHPTAAQIKAAQTFITNGHRAVKPSSAGGYVNYVEAGRSVSTYYGANYTRLQAVKKKYDPTNFFKNAYTIA</sequence>
<comment type="caution">
    <text evidence="7">The sequence shown here is derived from an EMBL/GenBank/DDBJ whole genome shotgun (WGS) entry which is preliminary data.</text>
</comment>
<evidence type="ECO:0000256" key="2">
    <source>
        <dbReference type="ARBA" id="ARBA00005466"/>
    </source>
</evidence>
<feature type="domain" description="FAD-binding PCMH-type" evidence="6">
    <location>
        <begin position="77"/>
        <end position="246"/>
    </location>
</feature>
<evidence type="ECO:0000313" key="7">
    <source>
        <dbReference type="EMBL" id="GAA0930393.1"/>
    </source>
</evidence>
<dbReference type="Pfam" id="PF01565">
    <property type="entry name" value="FAD_binding_4"/>
    <property type="match status" value="1"/>
</dbReference>
<dbReference type="PROSITE" id="PS51318">
    <property type="entry name" value="TAT"/>
    <property type="match status" value="1"/>
</dbReference>
<keyword evidence="8" id="KW-1185">Reference proteome</keyword>
<dbReference type="RefSeq" id="WP_343965920.1">
    <property type="nucleotide sequence ID" value="NZ_BAAAHK010000003.1"/>
</dbReference>
<evidence type="ECO:0000256" key="5">
    <source>
        <dbReference type="ARBA" id="ARBA00023002"/>
    </source>
</evidence>
<dbReference type="Pfam" id="PF08031">
    <property type="entry name" value="BBE"/>
    <property type="match status" value="1"/>
</dbReference>
<evidence type="ECO:0000256" key="4">
    <source>
        <dbReference type="ARBA" id="ARBA00022827"/>
    </source>
</evidence>
<dbReference type="InterPro" id="IPR016169">
    <property type="entry name" value="FAD-bd_PCMH_sub2"/>
</dbReference>
<dbReference type="InterPro" id="IPR016166">
    <property type="entry name" value="FAD-bd_PCMH"/>
</dbReference>
<dbReference type="Gene3D" id="3.30.465.10">
    <property type="match status" value="1"/>
</dbReference>
<dbReference type="InterPro" id="IPR006311">
    <property type="entry name" value="TAT_signal"/>
</dbReference>
<dbReference type="Proteomes" id="UP001500542">
    <property type="component" value="Unassembled WGS sequence"/>
</dbReference>
<keyword evidence="4" id="KW-0274">FAD</keyword>
<comment type="cofactor">
    <cofactor evidence="1">
        <name>FAD</name>
        <dbReference type="ChEBI" id="CHEBI:57692"/>
    </cofactor>
</comment>
<reference evidence="8" key="1">
    <citation type="journal article" date="2019" name="Int. J. Syst. Evol. Microbiol.">
        <title>The Global Catalogue of Microorganisms (GCM) 10K type strain sequencing project: providing services to taxonomists for standard genome sequencing and annotation.</title>
        <authorList>
            <consortium name="The Broad Institute Genomics Platform"/>
            <consortium name="The Broad Institute Genome Sequencing Center for Infectious Disease"/>
            <person name="Wu L."/>
            <person name="Ma J."/>
        </authorList>
    </citation>
    <scope>NUCLEOTIDE SEQUENCE [LARGE SCALE GENOMIC DNA]</scope>
    <source>
        <strain evidence="8">JCM 10977</strain>
    </source>
</reference>
<name>A0ABP4A495_9ACTN</name>
<keyword evidence="5" id="KW-0560">Oxidoreductase</keyword>
<gene>
    <name evidence="7" type="ORF">GCM10009554_13430</name>
</gene>
<protein>
    <submittedName>
        <fullName evidence="7">FAD-binding oxidoreductase</fullName>
    </submittedName>
</protein>
<dbReference type="InterPro" id="IPR016167">
    <property type="entry name" value="FAD-bd_PCMH_sub1"/>
</dbReference>
<evidence type="ECO:0000313" key="8">
    <source>
        <dbReference type="Proteomes" id="UP001500542"/>
    </source>
</evidence>
<dbReference type="InterPro" id="IPR006094">
    <property type="entry name" value="Oxid_FAD_bind_N"/>
</dbReference>
<evidence type="ECO:0000256" key="3">
    <source>
        <dbReference type="ARBA" id="ARBA00022630"/>
    </source>
</evidence>
<dbReference type="PANTHER" id="PTHR42973:SF39">
    <property type="entry name" value="FAD-BINDING PCMH-TYPE DOMAIN-CONTAINING PROTEIN"/>
    <property type="match status" value="1"/>
</dbReference>
<accession>A0ABP4A495</accession>
<dbReference type="PROSITE" id="PS51257">
    <property type="entry name" value="PROKAR_LIPOPROTEIN"/>
    <property type="match status" value="1"/>
</dbReference>
<comment type="similarity">
    <text evidence="2">Belongs to the oxygen-dependent FAD-linked oxidoreductase family.</text>
</comment>
<dbReference type="Gene3D" id="3.40.462.20">
    <property type="match status" value="1"/>
</dbReference>
<dbReference type="InterPro" id="IPR050416">
    <property type="entry name" value="FAD-linked_Oxidoreductase"/>
</dbReference>
<keyword evidence="3" id="KW-0285">Flavoprotein</keyword>
<dbReference type="SUPFAM" id="SSF56176">
    <property type="entry name" value="FAD-binding/transporter-associated domain-like"/>
    <property type="match status" value="1"/>
</dbReference>
<evidence type="ECO:0000256" key="1">
    <source>
        <dbReference type="ARBA" id="ARBA00001974"/>
    </source>
</evidence>
<dbReference type="EMBL" id="BAAAHK010000003">
    <property type="protein sequence ID" value="GAA0930393.1"/>
    <property type="molecule type" value="Genomic_DNA"/>
</dbReference>
<dbReference type="PROSITE" id="PS51387">
    <property type="entry name" value="FAD_PCMH"/>
    <property type="match status" value="1"/>
</dbReference>
<dbReference type="InterPro" id="IPR036318">
    <property type="entry name" value="FAD-bd_PCMH-like_sf"/>
</dbReference>
<organism evidence="7 8">
    <name type="scientific">Kribbella koreensis</name>
    <dbReference type="NCBI Taxonomy" id="57909"/>
    <lineage>
        <taxon>Bacteria</taxon>
        <taxon>Bacillati</taxon>
        <taxon>Actinomycetota</taxon>
        <taxon>Actinomycetes</taxon>
        <taxon>Propionibacteriales</taxon>
        <taxon>Kribbellaceae</taxon>
        <taxon>Kribbella</taxon>
    </lineage>
</organism>
<proteinExistence type="inferred from homology"/>
<dbReference type="PANTHER" id="PTHR42973">
    <property type="entry name" value="BINDING OXIDOREDUCTASE, PUTATIVE (AFU_ORTHOLOGUE AFUA_1G17690)-RELATED"/>
    <property type="match status" value="1"/>
</dbReference>